<name>A0A4R5KJU3_9BACL</name>
<dbReference type="InterPro" id="IPR018146">
    <property type="entry name" value="Glyoxalase_1_CS"/>
</dbReference>
<dbReference type="GO" id="GO:0046872">
    <property type="term" value="F:metal ion binding"/>
    <property type="evidence" value="ECO:0007669"/>
    <property type="project" value="UniProtKB-KW"/>
</dbReference>
<evidence type="ECO:0000256" key="1">
    <source>
        <dbReference type="ARBA" id="ARBA00022723"/>
    </source>
</evidence>
<proteinExistence type="predicted"/>
<dbReference type="OrthoDB" id="375220at2"/>
<reference evidence="3 4" key="1">
    <citation type="submission" date="2019-03" db="EMBL/GenBank/DDBJ databases">
        <title>This is whole genome sequence of Paenibacillus sp MS74 strain.</title>
        <authorList>
            <person name="Trinh H.N."/>
        </authorList>
    </citation>
    <scope>NUCLEOTIDE SEQUENCE [LARGE SCALE GENOMIC DNA]</scope>
    <source>
        <strain evidence="3 4">MS74</strain>
    </source>
</reference>
<feature type="domain" description="VOC" evidence="2">
    <location>
        <begin position="2"/>
        <end position="117"/>
    </location>
</feature>
<sequence>MMLHHVSIEVAYLERSVAFYERWLGFTMEARMEWENERIAFLKLGTDRLELVQPETFVPSPARTHIAFEVENTDALCNRLRSVRSVRIEEQPVVMANGWKVVFISGPDGELLEFIEIVKNPASGFSASIMGNETYGMEYD</sequence>
<gene>
    <name evidence="3" type="ORF">E1757_21405</name>
</gene>
<comment type="caution">
    <text evidence="3">The sequence shown here is derived from an EMBL/GenBank/DDBJ whole genome shotgun (WGS) entry which is preliminary data.</text>
</comment>
<dbReference type="GO" id="GO:0004493">
    <property type="term" value="F:methylmalonyl-CoA epimerase activity"/>
    <property type="evidence" value="ECO:0007669"/>
    <property type="project" value="TreeGrafter"/>
</dbReference>
<dbReference type="InterPro" id="IPR029068">
    <property type="entry name" value="Glyas_Bleomycin-R_OHBP_Dase"/>
</dbReference>
<dbReference type="PANTHER" id="PTHR43048">
    <property type="entry name" value="METHYLMALONYL-COA EPIMERASE"/>
    <property type="match status" value="1"/>
</dbReference>
<keyword evidence="1" id="KW-0479">Metal-binding</keyword>
<dbReference type="InterPro" id="IPR051785">
    <property type="entry name" value="MMCE/EMCE_epimerase"/>
</dbReference>
<dbReference type="AlphaFoldDB" id="A0A4R5KJU3"/>
<accession>A0A4R5KJU3</accession>
<dbReference type="PROSITE" id="PS51819">
    <property type="entry name" value="VOC"/>
    <property type="match status" value="1"/>
</dbReference>
<dbReference type="InterPro" id="IPR004360">
    <property type="entry name" value="Glyas_Fos-R_dOase_dom"/>
</dbReference>
<protein>
    <recommendedName>
        <fullName evidence="2">VOC domain-containing protein</fullName>
    </recommendedName>
</protein>
<organism evidence="3 4">
    <name type="scientific">Paenibacillus piri</name>
    <dbReference type="NCBI Taxonomy" id="2547395"/>
    <lineage>
        <taxon>Bacteria</taxon>
        <taxon>Bacillati</taxon>
        <taxon>Bacillota</taxon>
        <taxon>Bacilli</taxon>
        <taxon>Bacillales</taxon>
        <taxon>Paenibacillaceae</taxon>
        <taxon>Paenibacillus</taxon>
    </lineage>
</organism>
<dbReference type="SUPFAM" id="SSF54593">
    <property type="entry name" value="Glyoxalase/Bleomycin resistance protein/Dihydroxybiphenyl dioxygenase"/>
    <property type="match status" value="1"/>
</dbReference>
<evidence type="ECO:0000313" key="4">
    <source>
        <dbReference type="Proteomes" id="UP000295636"/>
    </source>
</evidence>
<evidence type="ECO:0000259" key="2">
    <source>
        <dbReference type="PROSITE" id="PS51819"/>
    </source>
</evidence>
<dbReference type="GO" id="GO:0004462">
    <property type="term" value="F:lactoylglutathione lyase activity"/>
    <property type="evidence" value="ECO:0007669"/>
    <property type="project" value="InterPro"/>
</dbReference>
<dbReference type="Gene3D" id="3.10.180.10">
    <property type="entry name" value="2,3-Dihydroxybiphenyl 1,2-Dioxygenase, domain 1"/>
    <property type="match status" value="1"/>
</dbReference>
<dbReference type="InterPro" id="IPR037523">
    <property type="entry name" value="VOC_core"/>
</dbReference>
<dbReference type="Pfam" id="PF00903">
    <property type="entry name" value="Glyoxalase"/>
    <property type="match status" value="1"/>
</dbReference>
<keyword evidence="4" id="KW-1185">Reference proteome</keyword>
<dbReference type="EMBL" id="SMRT01000011">
    <property type="protein sequence ID" value="TDF95095.1"/>
    <property type="molecule type" value="Genomic_DNA"/>
</dbReference>
<dbReference type="PANTHER" id="PTHR43048:SF3">
    <property type="entry name" value="METHYLMALONYL-COA EPIMERASE, MITOCHONDRIAL"/>
    <property type="match status" value="1"/>
</dbReference>
<evidence type="ECO:0000313" key="3">
    <source>
        <dbReference type="EMBL" id="TDF95095.1"/>
    </source>
</evidence>
<dbReference type="PROSITE" id="PS00934">
    <property type="entry name" value="GLYOXALASE_I_1"/>
    <property type="match status" value="1"/>
</dbReference>
<dbReference type="GO" id="GO:0046491">
    <property type="term" value="P:L-methylmalonyl-CoA metabolic process"/>
    <property type="evidence" value="ECO:0007669"/>
    <property type="project" value="TreeGrafter"/>
</dbReference>
<dbReference type="Proteomes" id="UP000295636">
    <property type="component" value="Unassembled WGS sequence"/>
</dbReference>